<dbReference type="RefSeq" id="XP_003685094.1">
    <property type="nucleotide sequence ID" value="XM_003685046.1"/>
</dbReference>
<dbReference type="Pfam" id="PF13540">
    <property type="entry name" value="RCC1_2"/>
    <property type="match status" value="1"/>
</dbReference>
<sequence>MIRRQLLKKGITYRLLNCNHQLQTFALLNKSFTRKSSNTPKYDEAELLAPRLTSNEYKADKKRQNFQWQEKSEEELSKEYADRIEKMAKLKAMLQGLGILVTLGGVITIYSKWTSIHRWYLDRKLRFDLKYNKDSIQKKSSKKKSDNTKSTAPILPIIPIDEKAFDVPGVYVWGQTATNDLLYPTRISQFDNQKFRDICLSPKDSLPNLAIDQNGDLIKWDTSSHEFLLIDQNLISVKYSNEIAYALTKAGKILIIPVADHEMRYSHISSRRSWVKPWKTYQNYNLSLDTDQAFKHKNENYIKDFDTGDNHLVLISNACKAYSCSTGITDVRNDNIKSYGQFGIPIFSQFDPMPKTNKLYEIELLNAGLNEDKKLITREIDQIACGARHTIAKDKEGSVFAFGSNLFGQLGLPISYNNEYVSYPKKIGKFQSYFTRDEKFKCQNIFASDETSFVEMTSQTENEYYKNNSNISKRIFFSFGNGKNGTLGNGRYKNSQEEPSPIKVSNNDSTKIEDLSCGGDFVVGTTNDKSVLLWGDNSYGQLANGKKYKTCKPQYMPDILKANSTLTFNEFTETKLHLNEKQVIKPGKNSCCIYWKS</sequence>
<dbReference type="eggNOG" id="KOG1426">
    <property type="taxonomic scope" value="Eukaryota"/>
</dbReference>
<proteinExistence type="predicted"/>
<organism evidence="3 4">
    <name type="scientific">Tetrapisispora phaffii (strain ATCC 24235 / CBS 4417 / NBRC 1672 / NRRL Y-8282 / UCD 70-5)</name>
    <name type="common">Yeast</name>
    <name type="synonym">Fabospora phaffii</name>
    <dbReference type="NCBI Taxonomy" id="1071381"/>
    <lineage>
        <taxon>Eukaryota</taxon>
        <taxon>Fungi</taxon>
        <taxon>Dikarya</taxon>
        <taxon>Ascomycota</taxon>
        <taxon>Saccharomycotina</taxon>
        <taxon>Saccharomycetes</taxon>
        <taxon>Saccharomycetales</taxon>
        <taxon>Saccharomycetaceae</taxon>
        <taxon>Tetrapisispora</taxon>
    </lineage>
</organism>
<evidence type="ECO:0000313" key="4">
    <source>
        <dbReference type="Proteomes" id="UP000005666"/>
    </source>
</evidence>
<dbReference type="SUPFAM" id="SSF50985">
    <property type="entry name" value="RCC1/BLIP-II"/>
    <property type="match status" value="1"/>
</dbReference>
<dbReference type="KEGG" id="tpf:TPHA_0D00160"/>
<dbReference type="OrthoDB" id="10256179at2759"/>
<keyword evidence="4" id="KW-1185">Reference proteome</keyword>
<dbReference type="InterPro" id="IPR009091">
    <property type="entry name" value="RCC1/BLIP-II"/>
</dbReference>
<gene>
    <name evidence="3" type="primary">TPHA0D00160</name>
    <name evidence="3" type="ordered locus">TPHA_0D00160</name>
</gene>
<dbReference type="AlphaFoldDB" id="G8BS39"/>
<dbReference type="EMBL" id="HE612859">
    <property type="protein sequence ID" value="CCE62660.1"/>
    <property type="molecule type" value="Genomic_DNA"/>
</dbReference>
<dbReference type="GeneID" id="11534136"/>
<keyword evidence="2" id="KW-0472">Membrane</keyword>
<name>G8BS39_TETPH</name>
<evidence type="ECO:0000256" key="1">
    <source>
        <dbReference type="PROSITE-ProRule" id="PRU00235"/>
    </source>
</evidence>
<evidence type="ECO:0000313" key="3">
    <source>
        <dbReference type="EMBL" id="CCE62660.1"/>
    </source>
</evidence>
<dbReference type="OMA" id="YDQPHEI"/>
<reference evidence="3 4" key="1">
    <citation type="journal article" date="2011" name="Proc. Natl. Acad. Sci. U.S.A.">
        <title>Evolutionary erosion of yeast sex chromosomes by mating-type switching accidents.</title>
        <authorList>
            <person name="Gordon J.L."/>
            <person name="Armisen D."/>
            <person name="Proux-Wera E."/>
            <person name="Oheigeartaigh S.S."/>
            <person name="Byrne K.P."/>
            <person name="Wolfe K.H."/>
        </authorList>
    </citation>
    <scope>NUCLEOTIDE SEQUENCE [LARGE SCALE GENOMIC DNA]</scope>
    <source>
        <strain evidence="4">ATCC 24235 / CBS 4417 / NBRC 1672 / NRRL Y-8282 / UCD 70-5</strain>
    </source>
</reference>
<dbReference type="PANTHER" id="PTHR47563:SF1">
    <property type="entry name" value="PROTEIN FMP25, MITOCHONDRIAL"/>
    <property type="match status" value="1"/>
</dbReference>
<evidence type="ECO:0008006" key="5">
    <source>
        <dbReference type="Google" id="ProtNLM"/>
    </source>
</evidence>
<dbReference type="InterPro" id="IPR053245">
    <property type="entry name" value="MitoProcess-Associated"/>
</dbReference>
<dbReference type="InterPro" id="IPR000408">
    <property type="entry name" value="Reg_chr_condens"/>
</dbReference>
<dbReference type="PANTHER" id="PTHR47563">
    <property type="entry name" value="PROTEIN FMP25, MITOCHONDRIAL"/>
    <property type="match status" value="1"/>
</dbReference>
<dbReference type="Pfam" id="PF00415">
    <property type="entry name" value="RCC1"/>
    <property type="match status" value="1"/>
</dbReference>
<protein>
    <recommendedName>
        <fullName evidence="5">Protein FMP25, mitochondrial</fullName>
    </recommendedName>
</protein>
<evidence type="ECO:0000256" key="2">
    <source>
        <dbReference type="SAM" id="Phobius"/>
    </source>
</evidence>
<dbReference type="GO" id="GO:0005743">
    <property type="term" value="C:mitochondrial inner membrane"/>
    <property type="evidence" value="ECO:0007669"/>
    <property type="project" value="EnsemblFungi"/>
</dbReference>
<dbReference type="GO" id="GO:0034551">
    <property type="term" value="P:mitochondrial respiratory chain complex III assembly"/>
    <property type="evidence" value="ECO:0007669"/>
    <property type="project" value="EnsemblFungi"/>
</dbReference>
<keyword evidence="2" id="KW-1133">Transmembrane helix</keyword>
<feature type="repeat" description="RCC1" evidence="1">
    <location>
        <begin position="474"/>
        <end position="528"/>
    </location>
</feature>
<keyword evidence="2" id="KW-0812">Transmembrane</keyword>
<accession>G8BS39</accession>
<dbReference type="HOGENOM" id="CLU_028610_1_0_1"/>
<dbReference type="Proteomes" id="UP000005666">
    <property type="component" value="Chromosome 4"/>
</dbReference>
<feature type="transmembrane region" description="Helical" evidence="2">
    <location>
        <begin position="92"/>
        <end position="113"/>
    </location>
</feature>
<dbReference type="Gene3D" id="2.130.10.30">
    <property type="entry name" value="Regulator of chromosome condensation 1/beta-lactamase-inhibitor protein II"/>
    <property type="match status" value="1"/>
</dbReference>
<dbReference type="STRING" id="1071381.G8BS39"/>
<dbReference type="PROSITE" id="PS50012">
    <property type="entry name" value="RCC1_3"/>
    <property type="match status" value="1"/>
</dbReference>